<gene>
    <name evidence="1" type="ORF">SU86_002845</name>
</gene>
<proteinExistence type="predicted"/>
<evidence type="ECO:0000313" key="1">
    <source>
        <dbReference type="EMBL" id="AJZ75492.1"/>
    </source>
</evidence>
<keyword evidence="2" id="KW-1185">Reference proteome</keyword>
<dbReference type="RefSeq" id="WP_048188163.1">
    <property type="nucleotide sequence ID" value="NZ_CP011097.1"/>
</dbReference>
<dbReference type="Proteomes" id="UP000266745">
    <property type="component" value="Chromosome"/>
</dbReference>
<name>A0A3G1B1H8_9ARCH</name>
<sequence>MEVQQAAERLMSLSPSIRVVTICDLNGKVLFTERSRRVKLLLSKQESRMSLQSAARAWKVRKKLERKLGACKYVVAEYGNVKRITMPAGKNHLFFITTTSAYDHKKVVNKVRTFR</sequence>
<dbReference type="OrthoDB" id="8852at2157"/>
<reference evidence="1 2" key="1">
    <citation type="journal article" date="2016" name="Sci. Rep.">
        <title>A novel ammonia-oxidizing archaeon from wastewater treatment plant: Its enrichment, physiological and genomic characteristics.</title>
        <authorList>
            <person name="Li Y."/>
            <person name="Ding K."/>
            <person name="Wen X."/>
            <person name="Zhang B."/>
            <person name="Shen B."/>
            <person name="Yang Y."/>
        </authorList>
    </citation>
    <scope>NUCLEOTIDE SEQUENCE [LARGE SCALE GENOMIC DNA]</scope>
    <source>
        <strain evidence="1 2">SAT1</strain>
    </source>
</reference>
<dbReference type="AlphaFoldDB" id="A0A3G1B1H8"/>
<dbReference type="STRING" id="1603555.SU86_002845"/>
<dbReference type="GeneID" id="24875326"/>
<organism evidence="1 2">
    <name type="scientific">Candidatus Nitrosotenuis cloacae</name>
    <dbReference type="NCBI Taxonomy" id="1603555"/>
    <lineage>
        <taxon>Archaea</taxon>
        <taxon>Nitrososphaerota</taxon>
        <taxon>Candidatus Nitrosotenuis</taxon>
    </lineage>
</organism>
<dbReference type="KEGG" id="tah:SU86_002845"/>
<dbReference type="EMBL" id="CP011097">
    <property type="protein sequence ID" value="AJZ75492.1"/>
    <property type="molecule type" value="Genomic_DNA"/>
</dbReference>
<evidence type="ECO:0000313" key="2">
    <source>
        <dbReference type="Proteomes" id="UP000266745"/>
    </source>
</evidence>
<accession>A0A3G1B1H8</accession>
<protein>
    <recommendedName>
        <fullName evidence="3">Roadblock/LAMTOR2 domain-containing protein</fullName>
    </recommendedName>
</protein>
<evidence type="ECO:0008006" key="3">
    <source>
        <dbReference type="Google" id="ProtNLM"/>
    </source>
</evidence>